<reference evidence="3" key="1">
    <citation type="journal article" date="2017" name="Nat. Microbiol.">
        <title>Global analysis of biosynthetic gene clusters reveals vast potential of secondary metabolite production in Penicillium species.</title>
        <authorList>
            <person name="Nielsen J.C."/>
            <person name="Grijseels S."/>
            <person name="Prigent S."/>
            <person name="Ji B."/>
            <person name="Dainat J."/>
            <person name="Nielsen K.F."/>
            <person name="Frisvad J.C."/>
            <person name="Workman M."/>
            <person name="Nielsen J."/>
        </authorList>
    </citation>
    <scope>NUCLEOTIDE SEQUENCE [LARGE SCALE GENOMIC DNA]</scope>
    <source>
        <strain evidence="3">IBT 13039</strain>
    </source>
</reference>
<name>A0A1V6TLE1_PENNA</name>
<protein>
    <submittedName>
        <fullName evidence="2">Uncharacterized protein</fullName>
    </submittedName>
</protein>
<accession>A0A1V6TLE1</accession>
<dbReference type="Proteomes" id="UP000191691">
    <property type="component" value="Unassembled WGS sequence"/>
</dbReference>
<feature type="non-terminal residue" evidence="2">
    <location>
        <position position="1"/>
    </location>
</feature>
<keyword evidence="3" id="KW-1185">Reference proteome</keyword>
<proteinExistence type="predicted"/>
<feature type="region of interest" description="Disordered" evidence="1">
    <location>
        <begin position="1"/>
        <end position="52"/>
    </location>
</feature>
<feature type="compositionally biased region" description="Polar residues" evidence="1">
    <location>
        <begin position="32"/>
        <end position="46"/>
    </location>
</feature>
<sequence length="92" mass="10137">SSGSSLKATHLDPLLPNVPKADSNRNLVLYYPSSNNSNLQTDQTPASPIHPSATRTSRMIARLCSTKLLYKASFSTRYQHTVLYFSTTGADY</sequence>
<evidence type="ECO:0000313" key="2">
    <source>
        <dbReference type="EMBL" id="OQE27212.1"/>
    </source>
</evidence>
<evidence type="ECO:0000313" key="3">
    <source>
        <dbReference type="Proteomes" id="UP000191691"/>
    </source>
</evidence>
<dbReference type="EMBL" id="MOOB01000979">
    <property type="protein sequence ID" value="OQE27212.1"/>
    <property type="molecule type" value="Genomic_DNA"/>
</dbReference>
<organism evidence="2 3">
    <name type="scientific">Penicillium nalgiovense</name>
    <dbReference type="NCBI Taxonomy" id="60175"/>
    <lineage>
        <taxon>Eukaryota</taxon>
        <taxon>Fungi</taxon>
        <taxon>Dikarya</taxon>
        <taxon>Ascomycota</taxon>
        <taxon>Pezizomycotina</taxon>
        <taxon>Eurotiomycetes</taxon>
        <taxon>Eurotiomycetidae</taxon>
        <taxon>Eurotiales</taxon>
        <taxon>Aspergillaceae</taxon>
        <taxon>Penicillium</taxon>
    </lineage>
</organism>
<evidence type="ECO:0000256" key="1">
    <source>
        <dbReference type="SAM" id="MobiDB-lite"/>
    </source>
</evidence>
<comment type="caution">
    <text evidence="2">The sequence shown here is derived from an EMBL/GenBank/DDBJ whole genome shotgun (WGS) entry which is preliminary data.</text>
</comment>
<feature type="non-terminal residue" evidence="2">
    <location>
        <position position="92"/>
    </location>
</feature>
<gene>
    <name evidence="2" type="ORF">PENNAL_c0979G06678</name>
</gene>
<dbReference type="AlphaFoldDB" id="A0A1V6TLE1"/>